<sequence length="276" mass="32142">MKNIRKIISLSKPLYRLTLLLSLLVLVMSVLQQVQPFFVKFIVDNIQLQITNHQGNFRAVGLLMLGWLVINLLSSVLNSLSMRFGDYINSRLRRYLTEKFYSHVFTLPQKYFDSEISGKILNQLVRGIQSIQDFMGMFTNFVLPAIFQSIFTVGILFYYNFSIGLLAFLVFPAYIYMSHYSTKKWGREEVKKNHLEDITRGRISEVIGNIRLVRGFMAQAAEWKLVSRTLAKVNEIYDRQSITYHIINFFREFSLELVLVIISLITFNQTFKGSLS</sequence>
<accession>A0A0G1EA34</accession>
<feature type="transmembrane region" description="Helical" evidence="5">
    <location>
        <begin position="134"/>
        <end position="151"/>
    </location>
</feature>
<comment type="subcellular location">
    <subcellularLocation>
        <location evidence="1">Cell membrane</location>
        <topology evidence="1">Multi-pass membrane protein</topology>
    </subcellularLocation>
</comment>
<dbReference type="GO" id="GO:0005524">
    <property type="term" value="F:ATP binding"/>
    <property type="evidence" value="ECO:0007669"/>
    <property type="project" value="UniProtKB-KW"/>
</dbReference>
<dbReference type="Gene3D" id="1.20.1560.10">
    <property type="entry name" value="ABC transporter type 1, transmembrane domain"/>
    <property type="match status" value="1"/>
</dbReference>
<protein>
    <submittedName>
        <fullName evidence="7">BETA (1-&gt;2) glucan export composite transmembrane/ATP-binding protein</fullName>
    </submittedName>
</protein>
<proteinExistence type="predicted"/>
<gene>
    <name evidence="7" type="ORF">UV54_C0024G0010</name>
</gene>
<evidence type="ECO:0000256" key="5">
    <source>
        <dbReference type="SAM" id="Phobius"/>
    </source>
</evidence>
<dbReference type="SUPFAM" id="SSF90123">
    <property type="entry name" value="ABC transporter transmembrane region"/>
    <property type="match status" value="1"/>
</dbReference>
<keyword evidence="7" id="KW-0067">ATP-binding</keyword>
<keyword evidence="2 5" id="KW-0812">Transmembrane</keyword>
<keyword evidence="7" id="KW-0547">Nucleotide-binding</keyword>
<feature type="transmembrane region" description="Helical" evidence="5">
    <location>
        <begin position="56"/>
        <end position="77"/>
    </location>
</feature>
<evidence type="ECO:0000256" key="4">
    <source>
        <dbReference type="ARBA" id="ARBA00023136"/>
    </source>
</evidence>
<evidence type="ECO:0000313" key="8">
    <source>
        <dbReference type="Proteomes" id="UP000034213"/>
    </source>
</evidence>
<comment type="caution">
    <text evidence="7">The sequence shown here is derived from an EMBL/GenBank/DDBJ whole genome shotgun (WGS) entry which is preliminary data.</text>
</comment>
<keyword evidence="3 5" id="KW-1133">Transmembrane helix</keyword>
<dbReference type="InterPro" id="IPR011527">
    <property type="entry name" value="ABC1_TM_dom"/>
</dbReference>
<dbReference type="Proteomes" id="UP000034213">
    <property type="component" value="Unassembled WGS sequence"/>
</dbReference>
<dbReference type="PANTHER" id="PTHR43394:SF1">
    <property type="entry name" value="ATP-BINDING CASSETTE SUB-FAMILY B MEMBER 10, MITOCHONDRIAL"/>
    <property type="match status" value="1"/>
</dbReference>
<dbReference type="PANTHER" id="PTHR43394">
    <property type="entry name" value="ATP-DEPENDENT PERMEASE MDL1, MITOCHONDRIAL"/>
    <property type="match status" value="1"/>
</dbReference>
<keyword evidence="4 5" id="KW-0472">Membrane</keyword>
<dbReference type="STRING" id="1618369.UV54_C0024G0010"/>
<evidence type="ECO:0000259" key="6">
    <source>
        <dbReference type="PROSITE" id="PS50929"/>
    </source>
</evidence>
<dbReference type="PROSITE" id="PS50929">
    <property type="entry name" value="ABC_TM1F"/>
    <property type="match status" value="1"/>
</dbReference>
<dbReference type="InterPro" id="IPR036640">
    <property type="entry name" value="ABC1_TM_sf"/>
</dbReference>
<feature type="transmembrane region" description="Helical" evidence="5">
    <location>
        <begin position="253"/>
        <end position="271"/>
    </location>
</feature>
<dbReference type="AlphaFoldDB" id="A0A0G1EA34"/>
<evidence type="ECO:0000313" key="7">
    <source>
        <dbReference type="EMBL" id="KKS79926.1"/>
    </source>
</evidence>
<name>A0A0G1EA34_9BACT</name>
<organism evidence="7 8">
    <name type="scientific">Candidatus Beckwithbacteria bacterium GW2011_GWA2_43_10</name>
    <dbReference type="NCBI Taxonomy" id="1618369"/>
    <lineage>
        <taxon>Bacteria</taxon>
        <taxon>Candidatus Beckwithiibacteriota</taxon>
    </lineage>
</organism>
<dbReference type="InterPro" id="IPR039421">
    <property type="entry name" value="Type_1_exporter"/>
</dbReference>
<dbReference type="GO" id="GO:0015421">
    <property type="term" value="F:ABC-type oligopeptide transporter activity"/>
    <property type="evidence" value="ECO:0007669"/>
    <property type="project" value="TreeGrafter"/>
</dbReference>
<dbReference type="EMBL" id="LCEW01000024">
    <property type="protein sequence ID" value="KKS79926.1"/>
    <property type="molecule type" value="Genomic_DNA"/>
</dbReference>
<dbReference type="Pfam" id="PF00664">
    <property type="entry name" value="ABC_membrane"/>
    <property type="match status" value="1"/>
</dbReference>
<dbReference type="GO" id="GO:0005886">
    <property type="term" value="C:plasma membrane"/>
    <property type="evidence" value="ECO:0007669"/>
    <property type="project" value="UniProtKB-SubCell"/>
</dbReference>
<evidence type="ECO:0000256" key="3">
    <source>
        <dbReference type="ARBA" id="ARBA00022989"/>
    </source>
</evidence>
<feature type="domain" description="ABC transmembrane type-1" evidence="6">
    <location>
        <begin position="19"/>
        <end position="276"/>
    </location>
</feature>
<feature type="transmembrane region" description="Helical" evidence="5">
    <location>
        <begin position="157"/>
        <end position="177"/>
    </location>
</feature>
<reference evidence="7 8" key="1">
    <citation type="journal article" date="2015" name="Nature">
        <title>rRNA introns, odd ribosomes, and small enigmatic genomes across a large radiation of phyla.</title>
        <authorList>
            <person name="Brown C.T."/>
            <person name="Hug L.A."/>
            <person name="Thomas B.C."/>
            <person name="Sharon I."/>
            <person name="Castelle C.J."/>
            <person name="Singh A."/>
            <person name="Wilkins M.J."/>
            <person name="Williams K.H."/>
            <person name="Banfield J.F."/>
        </authorList>
    </citation>
    <scope>NUCLEOTIDE SEQUENCE [LARGE SCALE GENOMIC DNA]</scope>
</reference>
<evidence type="ECO:0000256" key="1">
    <source>
        <dbReference type="ARBA" id="ARBA00004651"/>
    </source>
</evidence>
<evidence type="ECO:0000256" key="2">
    <source>
        <dbReference type="ARBA" id="ARBA00022692"/>
    </source>
</evidence>
<feature type="non-terminal residue" evidence="7">
    <location>
        <position position="276"/>
    </location>
</feature>